<feature type="domain" description="YhcG PDDEXK nuclease" evidence="1">
    <location>
        <begin position="234"/>
        <end position="386"/>
    </location>
</feature>
<dbReference type="OrthoDB" id="9801263at2"/>
<accession>A0A1M7H1T7</accession>
<dbReference type="AlphaFoldDB" id="A0A1M7H1T7"/>
<evidence type="ECO:0000313" key="4">
    <source>
        <dbReference type="Proteomes" id="UP000184092"/>
    </source>
</evidence>
<evidence type="ECO:0000259" key="2">
    <source>
        <dbReference type="Pfam" id="PF17761"/>
    </source>
</evidence>
<keyword evidence="3" id="KW-0255">Endonuclease</keyword>
<dbReference type="InterPro" id="IPR041527">
    <property type="entry name" value="YhcG_N"/>
</dbReference>
<dbReference type="PANTHER" id="PTHR30547">
    <property type="entry name" value="UNCHARACTERIZED PROTEIN YHCG-RELATED"/>
    <property type="match status" value="1"/>
</dbReference>
<dbReference type="Proteomes" id="UP000184092">
    <property type="component" value="Unassembled WGS sequence"/>
</dbReference>
<reference evidence="4" key="1">
    <citation type="submission" date="2016-11" db="EMBL/GenBank/DDBJ databases">
        <authorList>
            <person name="Varghese N."/>
            <person name="Submissions S."/>
        </authorList>
    </citation>
    <scope>NUCLEOTIDE SEQUENCE [LARGE SCALE GENOMIC DNA]</scope>
    <source>
        <strain evidence="4">CGMCC 1.2749</strain>
    </source>
</reference>
<evidence type="ECO:0000259" key="1">
    <source>
        <dbReference type="Pfam" id="PF06250"/>
    </source>
</evidence>
<dbReference type="InterPro" id="IPR011856">
    <property type="entry name" value="tRNA_endonuc-like_dom_sf"/>
</dbReference>
<dbReference type="STRING" id="178356.SAMN05216269_103135"/>
<dbReference type="EMBL" id="FRCL01000003">
    <property type="protein sequence ID" value="SHM22555.1"/>
    <property type="molecule type" value="Genomic_DNA"/>
</dbReference>
<dbReference type="RefSeq" id="WP_073206195.1">
    <property type="nucleotide sequence ID" value="NZ_FRCL01000003.1"/>
</dbReference>
<keyword evidence="3" id="KW-0378">Hydrolase</keyword>
<feature type="domain" description="YhcG N-terminal" evidence="2">
    <location>
        <begin position="12"/>
        <end position="90"/>
    </location>
</feature>
<dbReference type="PANTHER" id="PTHR30547:SF5">
    <property type="entry name" value="NUCLEASE YHCG-RELATED"/>
    <property type="match status" value="1"/>
</dbReference>
<keyword evidence="4" id="KW-1185">Reference proteome</keyword>
<dbReference type="Pfam" id="PF17761">
    <property type="entry name" value="DUF1016_N"/>
    <property type="match status" value="2"/>
</dbReference>
<sequence length="401" mass="45922">MSNIQNPEFGNIVKIIQEAQGRVRQYTNTALVTLYFDIGKIVSQKVAKGTWGQGTVQQLADFVKDEIPTLKSFNRRGLYRMKQFYETYCPGSEFDIAFQNSIALNAENQNSKNGSAPPTHLSFEFVSTALTQTQKPQNEKVPPPVTQLENDTNSSDIQFVPPLVTQIAWASHLEILSSCKSAEEKIFYIVLTAREKWTKRELNRQIASCFFERYALSNTKLSALPTQLPAKINEHLKDIYSLEFLELGDDFSESDLQKSIVKNLKKFILEIGNNYSFVGEEYRVQVANRDYEVDLLFYHRALQCLVAFELKITDFKPEYLGKMNFYLEALDREHKQPHENPSIGIILCKSKDDEIVEIAMSRSLSPTKVAEYTTKLIDKKLLQAKLHELGELYNQSKNIES</sequence>
<protein>
    <submittedName>
        <fullName evidence="3">Predicted nuclease of restriction endonuclease-like (RecB) superfamily, DUF1016 family</fullName>
    </submittedName>
</protein>
<keyword evidence="3" id="KW-0540">Nuclease</keyword>
<dbReference type="Gene3D" id="3.40.1350.10">
    <property type="match status" value="1"/>
</dbReference>
<dbReference type="Pfam" id="PF06250">
    <property type="entry name" value="YhcG_C"/>
    <property type="match status" value="1"/>
</dbReference>
<dbReference type="InterPro" id="IPR053148">
    <property type="entry name" value="PD-DEXK-like_domain"/>
</dbReference>
<name>A0A1M7H1T7_9FLAO</name>
<evidence type="ECO:0000313" key="3">
    <source>
        <dbReference type="EMBL" id="SHM22555.1"/>
    </source>
</evidence>
<feature type="domain" description="YhcG N-terminal" evidence="2">
    <location>
        <begin position="157"/>
        <end position="213"/>
    </location>
</feature>
<gene>
    <name evidence="3" type="ORF">SAMN05216269_103135</name>
</gene>
<dbReference type="GO" id="GO:0003676">
    <property type="term" value="F:nucleic acid binding"/>
    <property type="evidence" value="ECO:0007669"/>
    <property type="project" value="InterPro"/>
</dbReference>
<proteinExistence type="predicted"/>
<dbReference type="GO" id="GO:0004519">
    <property type="term" value="F:endonuclease activity"/>
    <property type="evidence" value="ECO:0007669"/>
    <property type="project" value="UniProtKB-KW"/>
</dbReference>
<organism evidence="3 4">
    <name type="scientific">Flavobacterium xinjiangense</name>
    <dbReference type="NCBI Taxonomy" id="178356"/>
    <lineage>
        <taxon>Bacteria</taxon>
        <taxon>Pseudomonadati</taxon>
        <taxon>Bacteroidota</taxon>
        <taxon>Flavobacteriia</taxon>
        <taxon>Flavobacteriales</taxon>
        <taxon>Flavobacteriaceae</taxon>
        <taxon>Flavobacterium</taxon>
    </lineage>
</organism>
<dbReference type="InterPro" id="IPR009362">
    <property type="entry name" value="YhcG_C"/>
</dbReference>